<gene>
    <name evidence="2" type="ORF">CYCCA115_LOCUS375</name>
</gene>
<sequence length="1923" mass="208970">MPSPNKPEGSGPSIKLKVRSTSPVPSSSTSATAIKSSSSSPKPNAEPSSNEPGASKSKKRRFNPPPSLQDNKAEASNLRLYHQKSHLSFVLHSNYPPTTLGNSGGAGEPKWYAQGQTTLYLADLSMGAASKSSSLNLALHLRGSSCQVTHVQVEGVNERNYSFAPLKSAHWHFDPLAKVLRKPPTSYTMEDIILQAKQQQQPRHEADSQCSRGAKGMTTSLRAASIASHLGELRISAAQSNQPAQVAVQQQQQDKLAACWKQDLQEPPPHTTAAHGKALERIQGKMASREGPRKQARVDLVAKDMAKQRSSVKVTVHYLILLGKEHLGGIHALARGGSPHIYTTSGVYGDHEGPRSWIPTLDSAATHHRASHDLTIQVTAPMREGLSVVGFGEDCGGSKTYLHRRPAPESPPDVQLQQELGYHHVRMLHRIINANHQTIMTQSPNAPHVIPPDPSSASVVSIDSLLATTVWTSASWLPVSARALGFAIGPFRMLEDPEFFHDSTLDDKSPEAKQWREEAEEARQNGEGIRQYYFAPIFARKYIHAQASTSFLPNTDFQFSPLTPRQKDIMAGLDQSVILATAGVTNRALSFMKEILALPVFRTVAYSQVWIPGAVHGGSTSGCLNGCPEASLNPFLGGAIMDSRLLPPVGHRLPFYHGGRALQFLQARSAVRGWIISAIPLGGQDDVGQGYIHALFESLIMSLYERGHAAHGEGGAKDSMFYTKRFSGGSGLNSNSLDFFPIQNIEDADLDVVVGGIIGAVPVEDRNNDQLWRSASNGSESHTSSMDEFAIRQLLCKDAVNHLERMVGSGRTITLPSMGWLGSSLALSFLSSNATSSAGLGCGALELAHPVGGLPYRALKSDLLRKVIEGRAGIANFIRLVRASFVAAHLDDNGHQSLNYPPNSKPRSSEKEKPVSEGEKRDMKFEESQKRVPRFINCVNEILKKRGLTHTLFTRALQNLAGKIREAQLLGTLVDVERTAIDPRTKGPFVEPAGFPNIYVRGASEFYLRVGVHVEPARDGPGGVNKGIQLQSYAEPVIPVGGVALGGAITVRVVENEGSFREFVKDINVDGSRRDWGSLFLHAKPVTLPKAQTAASGIIETTGSSVKDPSNASSSLVASSGGAFSESHLHRGGYQAIELIRLTNLTPLLWVRVDPMGLYGGKISVSQPDACLAEMVFHDGDAGAQVTAMRALAERPVRIQGSLKVTAVYDVNIAELPVRVLGDCLRGSPAMHSSLPHTPGVRVQAALAIGQWQNNKAPQTKNTTGAKHWIGLNLLIQYFKERFINNGTPLPVKMNRVVLKKNSDTSEAAANQDGASKKSNDEYDYLDSFDEGEERAAVLEEFEEVEVEEDEEYRVRSAVITAIASVRAKDGLTPTAAIEFLEKVLDSVDTEMVGNLVSPDEELFLEKKRRKLRMAEEEAKEDMDGDKVVNDLNDGLVPSIPYASSMLISDSLLALCYINASPAVITDPVTGKPVQSTAKHPVSRLMEICRRWLDWELYRERIRMEVDMESMSGVAGVCYDSIASCAITALSSLAIQRQSTTEQQTVPATDKSQSSETSDESSRFQEAASADFYIKIFDSKPHRSDVTRAACAQAIICVCCAADRLEDASEKPTGLLFALEFVLERITDRSTSPALRQTLAQLMMDACTGRICSMQRVATIGGRNDLFSSTARFLNGPLGAANGGDNGSAILTMVTPASFPAAAAVNDGARRGLRLMTRAGREPKAYSDVLITRIARFATTLWRTMNGEPLEVVDGVPGYVDGSLGICANDGVLRCSLLCLWQWIWPNACYATLRVQSWKTLEGKQYYKDIGGEHVMKQSEEEKEGALLEEVSLKGICNLVDMEIDRQKWRSEMSSVAFDYNKNKKSADASEAEQGIGKPLPPIQRDSAFLAGGWTASAAQQRRKLALDGGMAVTKLRLRKSGD</sequence>
<feature type="region of interest" description="Disordered" evidence="1">
    <location>
        <begin position="1303"/>
        <end position="1322"/>
    </location>
</feature>
<organism evidence="2 3">
    <name type="scientific">Cylindrotheca closterium</name>
    <dbReference type="NCBI Taxonomy" id="2856"/>
    <lineage>
        <taxon>Eukaryota</taxon>
        <taxon>Sar</taxon>
        <taxon>Stramenopiles</taxon>
        <taxon>Ochrophyta</taxon>
        <taxon>Bacillariophyta</taxon>
        <taxon>Bacillariophyceae</taxon>
        <taxon>Bacillariophycidae</taxon>
        <taxon>Bacillariales</taxon>
        <taxon>Bacillariaceae</taxon>
        <taxon>Cylindrotheca</taxon>
    </lineage>
</organism>
<dbReference type="GO" id="GO:0006367">
    <property type="term" value="P:transcription initiation at RNA polymerase II promoter"/>
    <property type="evidence" value="ECO:0007669"/>
    <property type="project" value="TreeGrafter"/>
</dbReference>
<feature type="compositionally biased region" description="Low complexity" evidence="1">
    <location>
        <begin position="20"/>
        <end position="52"/>
    </location>
</feature>
<dbReference type="EMBL" id="CAKOGP040000001">
    <property type="protein sequence ID" value="CAJ1903339.1"/>
    <property type="molecule type" value="Genomic_DNA"/>
</dbReference>
<feature type="region of interest" description="Disordered" evidence="1">
    <location>
        <begin position="1541"/>
        <end position="1561"/>
    </location>
</feature>
<accession>A0AAD2FF89</accession>
<feature type="compositionally biased region" description="Polar residues" evidence="1">
    <location>
        <begin position="895"/>
        <end position="906"/>
    </location>
</feature>
<reference evidence="2" key="1">
    <citation type="submission" date="2023-08" db="EMBL/GenBank/DDBJ databases">
        <authorList>
            <person name="Audoor S."/>
            <person name="Bilcke G."/>
        </authorList>
    </citation>
    <scope>NUCLEOTIDE SEQUENCE</scope>
</reference>
<feature type="region of interest" description="Disordered" evidence="1">
    <location>
        <begin position="1"/>
        <end position="71"/>
    </location>
</feature>
<dbReference type="GO" id="GO:0003682">
    <property type="term" value="F:chromatin binding"/>
    <property type="evidence" value="ECO:0007669"/>
    <property type="project" value="TreeGrafter"/>
</dbReference>
<proteinExistence type="predicted"/>
<dbReference type="GO" id="GO:0016251">
    <property type="term" value="F:RNA polymerase II general transcription initiation factor activity"/>
    <property type="evidence" value="ECO:0007669"/>
    <property type="project" value="TreeGrafter"/>
</dbReference>
<dbReference type="InterPro" id="IPR037813">
    <property type="entry name" value="TAF2"/>
</dbReference>
<feature type="region of interest" description="Disordered" evidence="1">
    <location>
        <begin position="895"/>
        <end position="926"/>
    </location>
</feature>
<dbReference type="PANTHER" id="PTHR15137:SF9">
    <property type="entry name" value="TRANSCRIPTION INITIATION FACTOR TFIID SUBUNIT 2"/>
    <property type="match status" value="1"/>
</dbReference>
<evidence type="ECO:0000256" key="1">
    <source>
        <dbReference type="SAM" id="MobiDB-lite"/>
    </source>
</evidence>
<evidence type="ECO:0000313" key="3">
    <source>
        <dbReference type="Proteomes" id="UP001295423"/>
    </source>
</evidence>
<protein>
    <submittedName>
        <fullName evidence="2">Uncharacterized protein</fullName>
    </submittedName>
</protein>
<dbReference type="GO" id="GO:0000976">
    <property type="term" value="F:transcription cis-regulatory region binding"/>
    <property type="evidence" value="ECO:0007669"/>
    <property type="project" value="TreeGrafter"/>
</dbReference>
<dbReference type="PANTHER" id="PTHR15137">
    <property type="entry name" value="TRANSCRIPTION INITIATION FACTOR TFIID"/>
    <property type="match status" value="1"/>
</dbReference>
<name>A0AAD2FF89_9STRA</name>
<dbReference type="Proteomes" id="UP001295423">
    <property type="component" value="Unassembled WGS sequence"/>
</dbReference>
<comment type="caution">
    <text evidence="2">The sequence shown here is derived from an EMBL/GenBank/DDBJ whole genome shotgun (WGS) entry which is preliminary data.</text>
</comment>
<evidence type="ECO:0000313" key="2">
    <source>
        <dbReference type="EMBL" id="CAJ1903339.1"/>
    </source>
</evidence>
<dbReference type="GO" id="GO:0005669">
    <property type="term" value="C:transcription factor TFIID complex"/>
    <property type="evidence" value="ECO:0007669"/>
    <property type="project" value="InterPro"/>
</dbReference>
<feature type="compositionally biased region" description="Basic and acidic residues" evidence="1">
    <location>
        <begin position="907"/>
        <end position="926"/>
    </location>
</feature>
<keyword evidence="3" id="KW-1185">Reference proteome</keyword>